<dbReference type="EMBL" id="JABSTV010001245">
    <property type="protein sequence ID" value="KAH7981869.1"/>
    <property type="molecule type" value="Genomic_DNA"/>
</dbReference>
<keyword evidence="1" id="KW-0472">Membrane</keyword>
<comment type="caution">
    <text evidence="2">The sequence shown here is derived from an EMBL/GenBank/DDBJ whole genome shotgun (WGS) entry which is preliminary data.</text>
</comment>
<dbReference type="Proteomes" id="UP000821837">
    <property type="component" value="Chromosome 1"/>
</dbReference>
<keyword evidence="1" id="KW-1133">Transmembrane helix</keyword>
<sequence>MKPSALVLRFSHPVRDAVQELFWKASPGRTEASPESQPWHDWQKWINANLGSGEKKPHRKLTRPTFSYGTLAACAVLGFSVGARAVAGDSDPK</sequence>
<keyword evidence="1" id="KW-0812">Transmembrane</keyword>
<proteinExistence type="predicted"/>
<evidence type="ECO:0000313" key="3">
    <source>
        <dbReference type="Proteomes" id="UP000821837"/>
    </source>
</evidence>
<accession>A0A9D4QGF1</accession>
<reference evidence="2" key="2">
    <citation type="submission" date="2021-09" db="EMBL/GenBank/DDBJ databases">
        <authorList>
            <person name="Jia N."/>
            <person name="Wang J."/>
            <person name="Shi W."/>
            <person name="Du L."/>
            <person name="Sun Y."/>
            <person name="Zhan W."/>
            <person name="Jiang J."/>
            <person name="Wang Q."/>
            <person name="Zhang B."/>
            <person name="Ji P."/>
            <person name="Sakyi L.B."/>
            <person name="Cui X."/>
            <person name="Yuan T."/>
            <person name="Jiang B."/>
            <person name="Yang W."/>
            <person name="Lam T.T.-Y."/>
            <person name="Chang Q."/>
            <person name="Ding S."/>
            <person name="Wang X."/>
            <person name="Zhu J."/>
            <person name="Ruan X."/>
            <person name="Zhao L."/>
            <person name="Wei J."/>
            <person name="Que T."/>
            <person name="Du C."/>
            <person name="Cheng J."/>
            <person name="Dai P."/>
            <person name="Han X."/>
            <person name="Huang E."/>
            <person name="Gao Y."/>
            <person name="Liu J."/>
            <person name="Shao H."/>
            <person name="Ye R."/>
            <person name="Li L."/>
            <person name="Wei W."/>
            <person name="Wang X."/>
            <person name="Wang C."/>
            <person name="Huo Q."/>
            <person name="Li W."/>
            <person name="Guo W."/>
            <person name="Chen H."/>
            <person name="Chen S."/>
            <person name="Zhou L."/>
            <person name="Zhou L."/>
            <person name="Ni X."/>
            <person name="Tian J."/>
            <person name="Zhou Y."/>
            <person name="Sheng Y."/>
            <person name="Liu T."/>
            <person name="Pan Y."/>
            <person name="Xia L."/>
            <person name="Li J."/>
            <person name="Zhao F."/>
            <person name="Cao W."/>
        </authorList>
    </citation>
    <scope>NUCLEOTIDE SEQUENCE</scope>
    <source>
        <strain evidence="2">Rsan-2018</strain>
        <tissue evidence="2">Larvae</tissue>
    </source>
</reference>
<evidence type="ECO:0000256" key="1">
    <source>
        <dbReference type="SAM" id="Phobius"/>
    </source>
</evidence>
<gene>
    <name evidence="2" type="ORF">HPB52_001358</name>
</gene>
<reference evidence="2" key="1">
    <citation type="journal article" date="2020" name="Cell">
        <title>Large-Scale Comparative Analyses of Tick Genomes Elucidate Their Genetic Diversity and Vector Capacities.</title>
        <authorList>
            <consortium name="Tick Genome and Microbiome Consortium (TIGMIC)"/>
            <person name="Jia N."/>
            <person name="Wang J."/>
            <person name="Shi W."/>
            <person name="Du L."/>
            <person name="Sun Y."/>
            <person name="Zhan W."/>
            <person name="Jiang J.F."/>
            <person name="Wang Q."/>
            <person name="Zhang B."/>
            <person name="Ji P."/>
            <person name="Bell-Sakyi L."/>
            <person name="Cui X.M."/>
            <person name="Yuan T.T."/>
            <person name="Jiang B.G."/>
            <person name="Yang W.F."/>
            <person name="Lam T.T."/>
            <person name="Chang Q.C."/>
            <person name="Ding S.J."/>
            <person name="Wang X.J."/>
            <person name="Zhu J.G."/>
            <person name="Ruan X.D."/>
            <person name="Zhao L."/>
            <person name="Wei J.T."/>
            <person name="Ye R.Z."/>
            <person name="Que T.C."/>
            <person name="Du C.H."/>
            <person name="Zhou Y.H."/>
            <person name="Cheng J.X."/>
            <person name="Dai P.F."/>
            <person name="Guo W.B."/>
            <person name="Han X.H."/>
            <person name="Huang E.J."/>
            <person name="Li L.F."/>
            <person name="Wei W."/>
            <person name="Gao Y.C."/>
            <person name="Liu J.Z."/>
            <person name="Shao H.Z."/>
            <person name="Wang X."/>
            <person name="Wang C.C."/>
            <person name="Yang T.C."/>
            <person name="Huo Q.B."/>
            <person name="Li W."/>
            <person name="Chen H.Y."/>
            <person name="Chen S.E."/>
            <person name="Zhou L.G."/>
            <person name="Ni X.B."/>
            <person name="Tian J.H."/>
            <person name="Sheng Y."/>
            <person name="Liu T."/>
            <person name="Pan Y.S."/>
            <person name="Xia L.Y."/>
            <person name="Li J."/>
            <person name="Zhao F."/>
            <person name="Cao W.C."/>
        </authorList>
    </citation>
    <scope>NUCLEOTIDE SEQUENCE</scope>
    <source>
        <strain evidence="2">Rsan-2018</strain>
    </source>
</reference>
<evidence type="ECO:0000313" key="2">
    <source>
        <dbReference type="EMBL" id="KAH7981869.1"/>
    </source>
</evidence>
<protein>
    <submittedName>
        <fullName evidence="2">Uncharacterized protein</fullName>
    </submittedName>
</protein>
<name>A0A9D4QGF1_RHISA</name>
<feature type="transmembrane region" description="Helical" evidence="1">
    <location>
        <begin position="65"/>
        <end position="87"/>
    </location>
</feature>
<organism evidence="2 3">
    <name type="scientific">Rhipicephalus sanguineus</name>
    <name type="common">Brown dog tick</name>
    <name type="synonym">Ixodes sanguineus</name>
    <dbReference type="NCBI Taxonomy" id="34632"/>
    <lineage>
        <taxon>Eukaryota</taxon>
        <taxon>Metazoa</taxon>
        <taxon>Ecdysozoa</taxon>
        <taxon>Arthropoda</taxon>
        <taxon>Chelicerata</taxon>
        <taxon>Arachnida</taxon>
        <taxon>Acari</taxon>
        <taxon>Parasitiformes</taxon>
        <taxon>Ixodida</taxon>
        <taxon>Ixodoidea</taxon>
        <taxon>Ixodidae</taxon>
        <taxon>Rhipicephalinae</taxon>
        <taxon>Rhipicephalus</taxon>
        <taxon>Rhipicephalus</taxon>
    </lineage>
</organism>
<dbReference type="AlphaFoldDB" id="A0A9D4QGF1"/>
<keyword evidence="3" id="KW-1185">Reference proteome</keyword>